<reference evidence="3" key="1">
    <citation type="journal article" date="2021" name="Nat. Commun.">
        <title>Genetic determinants of endophytism in the Arabidopsis root mycobiome.</title>
        <authorList>
            <person name="Mesny F."/>
            <person name="Miyauchi S."/>
            <person name="Thiergart T."/>
            <person name="Pickel B."/>
            <person name="Atanasova L."/>
            <person name="Karlsson M."/>
            <person name="Huettel B."/>
            <person name="Barry K.W."/>
            <person name="Haridas S."/>
            <person name="Chen C."/>
            <person name="Bauer D."/>
            <person name="Andreopoulos W."/>
            <person name="Pangilinan J."/>
            <person name="LaButti K."/>
            <person name="Riley R."/>
            <person name="Lipzen A."/>
            <person name="Clum A."/>
            <person name="Drula E."/>
            <person name="Henrissat B."/>
            <person name="Kohler A."/>
            <person name="Grigoriev I.V."/>
            <person name="Martin F.M."/>
            <person name="Hacquard S."/>
        </authorList>
    </citation>
    <scope>NUCLEOTIDE SEQUENCE</scope>
    <source>
        <strain evidence="3">MPI-CAGE-CH-0243</strain>
    </source>
</reference>
<accession>A0A9P9IRK1</accession>
<proteinExistence type="predicted"/>
<keyword evidence="1" id="KW-0175">Coiled coil</keyword>
<keyword evidence="4" id="KW-1185">Reference proteome</keyword>
<feature type="coiled-coil region" evidence="1">
    <location>
        <begin position="206"/>
        <end position="328"/>
    </location>
</feature>
<dbReference type="EMBL" id="JAGMWT010000005">
    <property type="protein sequence ID" value="KAH7128615.1"/>
    <property type="molecule type" value="Genomic_DNA"/>
</dbReference>
<gene>
    <name evidence="3" type="ORF">B0J11DRAFT_578802</name>
</gene>
<comment type="caution">
    <text evidence="3">The sequence shown here is derived from an EMBL/GenBank/DDBJ whole genome shotgun (WGS) entry which is preliminary data.</text>
</comment>
<feature type="region of interest" description="Disordered" evidence="2">
    <location>
        <begin position="1"/>
        <end position="80"/>
    </location>
</feature>
<protein>
    <submittedName>
        <fullName evidence="3">Uncharacterized protein</fullName>
    </submittedName>
</protein>
<feature type="compositionally biased region" description="Polar residues" evidence="2">
    <location>
        <begin position="64"/>
        <end position="78"/>
    </location>
</feature>
<organism evidence="3 4">
    <name type="scientific">Dendryphion nanum</name>
    <dbReference type="NCBI Taxonomy" id="256645"/>
    <lineage>
        <taxon>Eukaryota</taxon>
        <taxon>Fungi</taxon>
        <taxon>Dikarya</taxon>
        <taxon>Ascomycota</taxon>
        <taxon>Pezizomycotina</taxon>
        <taxon>Dothideomycetes</taxon>
        <taxon>Pleosporomycetidae</taxon>
        <taxon>Pleosporales</taxon>
        <taxon>Torulaceae</taxon>
        <taxon>Dendryphion</taxon>
    </lineage>
</organism>
<evidence type="ECO:0000313" key="4">
    <source>
        <dbReference type="Proteomes" id="UP000700596"/>
    </source>
</evidence>
<dbReference type="Proteomes" id="UP000700596">
    <property type="component" value="Unassembled WGS sequence"/>
</dbReference>
<evidence type="ECO:0000313" key="3">
    <source>
        <dbReference type="EMBL" id="KAH7128615.1"/>
    </source>
</evidence>
<sequence>MAPPRPNDFELVERPASPAFSAVESDCDEDCDEIPHLVNTETQDSQQHQDKTQVLQGKEPPKSGVTTEPTRNSVSGNGATPGLLVSMIADKLSLVSMNEYKQISAELSHATTRQEDLRKLLAAQVSLNEIKVEMNKDLQLQIGTQNAQILKLETESSHYHKLFNKAIVSWEGRIVNAKNTISCQQKELGVARSNLEVFSTEAKKDREQWQKQTLQLMKELKDIQSKCKDLEIELEKRKTEFKASEDEKCSIAPRLDMLRQISLEELAKTRLSNSQLQEEVRNLRRSRQLVVDNHSHIYRLNQDLQSRLVNAERELESTNQANEEAKSGLVATSDKLQQLWRRASADLKAARIYQKSVEGERDSASKAKEAEVQKTSAMIASFQSRITSLNRDNLVLSEANDKLERQVTAYRQQLEVERAKHYSEVASLEARLAESEKKSLIEKERAEDSD</sequence>
<feature type="coiled-coil region" evidence="1">
    <location>
        <begin position="386"/>
        <end position="438"/>
    </location>
</feature>
<evidence type="ECO:0000256" key="1">
    <source>
        <dbReference type="SAM" id="Coils"/>
    </source>
</evidence>
<name>A0A9P9IRK1_9PLEO</name>
<dbReference type="AlphaFoldDB" id="A0A9P9IRK1"/>
<evidence type="ECO:0000256" key="2">
    <source>
        <dbReference type="SAM" id="MobiDB-lite"/>
    </source>
</evidence>